<dbReference type="EMBL" id="JYDS01000386">
    <property type="protein sequence ID" value="KRZ09045.1"/>
    <property type="molecule type" value="Genomic_DNA"/>
</dbReference>
<keyword evidence="2" id="KW-1185">Reference proteome</keyword>
<sequence length="123" mass="14136">MVALRENKVQITHEHFLAAILEESCQIYILQSAVSVPQFENRQKVCMFAVDLQVQCKVVSAYGTPCHNRRDNDLTKLGGYITATNAKIKKIKTLDWRERRHCKREVGLQQSGPANPDAWFRHV</sequence>
<protein>
    <submittedName>
        <fullName evidence="1">Uncharacterized protein</fullName>
    </submittedName>
</protein>
<accession>A0A0V1HGP3</accession>
<name>A0A0V1HGP3_TRIPS</name>
<dbReference type="Proteomes" id="UP000054805">
    <property type="component" value="Unassembled WGS sequence"/>
</dbReference>
<comment type="caution">
    <text evidence="1">The sequence shown here is derived from an EMBL/GenBank/DDBJ whole genome shotgun (WGS) entry which is preliminary data.</text>
</comment>
<gene>
    <name evidence="1" type="ORF">T4B_8371</name>
</gene>
<evidence type="ECO:0000313" key="2">
    <source>
        <dbReference type="Proteomes" id="UP000054805"/>
    </source>
</evidence>
<organism evidence="1 2">
    <name type="scientific">Trichinella pseudospiralis</name>
    <name type="common">Parasitic roundworm</name>
    <dbReference type="NCBI Taxonomy" id="6337"/>
    <lineage>
        <taxon>Eukaryota</taxon>
        <taxon>Metazoa</taxon>
        <taxon>Ecdysozoa</taxon>
        <taxon>Nematoda</taxon>
        <taxon>Enoplea</taxon>
        <taxon>Dorylaimia</taxon>
        <taxon>Trichinellida</taxon>
        <taxon>Trichinellidae</taxon>
        <taxon>Trichinella</taxon>
    </lineage>
</organism>
<proteinExistence type="predicted"/>
<dbReference type="AlphaFoldDB" id="A0A0V1HGP3"/>
<evidence type="ECO:0000313" key="1">
    <source>
        <dbReference type="EMBL" id="KRZ09045.1"/>
    </source>
</evidence>
<reference evidence="1 2" key="1">
    <citation type="submission" date="2015-01" db="EMBL/GenBank/DDBJ databases">
        <title>Evolution of Trichinella species and genotypes.</title>
        <authorList>
            <person name="Korhonen P.K."/>
            <person name="Edoardo P."/>
            <person name="Giuseppe L.R."/>
            <person name="Gasser R.B."/>
        </authorList>
    </citation>
    <scope>NUCLEOTIDE SEQUENCE [LARGE SCALE GENOMIC DNA]</scope>
    <source>
        <strain evidence="1">ISS588</strain>
    </source>
</reference>